<keyword evidence="3" id="KW-1185">Reference proteome</keyword>
<accession>A0A1W5N040</accession>
<protein>
    <submittedName>
        <fullName evidence="2">Uncharacterized protein</fullName>
    </submittedName>
</protein>
<reference evidence="2 3" key="1">
    <citation type="journal article" date="2017" name="Int. J. Food Microbiol.">
        <title>Investigating the biocontrol and anti-biofilm potential of a three phage cocktail against Cronobacter sakazakii in different brands of infant formula.</title>
        <authorList>
            <person name="Endersen L."/>
            <person name="Buttimer C."/>
            <person name="Nevin E."/>
            <person name="Coffey A."/>
            <person name="Neve H."/>
            <person name="Oliveira H."/>
            <person name="Lavigne R."/>
            <person name="O'Mahony J."/>
        </authorList>
    </citation>
    <scope>NUCLEOTIDE SEQUENCE [LARGE SCALE GENOMIC DNA]</scope>
</reference>
<keyword evidence="1" id="KW-1133">Transmembrane helix</keyword>
<keyword evidence="1" id="KW-0472">Membrane</keyword>
<organism evidence="2 3">
    <name type="scientific">Cronobacter phage vB_CsaM_leB</name>
    <dbReference type="NCBI Taxonomy" id="1885242"/>
    <lineage>
        <taxon>Viruses</taxon>
        <taxon>Duplodnaviria</taxon>
        <taxon>Heunggongvirae</taxon>
        <taxon>Uroviricota</taxon>
        <taxon>Caudoviricetes</taxon>
        <taxon>Pantevenvirales</taxon>
        <taxon>Straboviridae</taxon>
        <taxon>Pseudotevenvirus</taxon>
        <taxon>Pseudotevenvirus leb</taxon>
    </lineage>
</organism>
<evidence type="ECO:0000313" key="2">
    <source>
        <dbReference type="EMBL" id="AOG16144.1"/>
    </source>
</evidence>
<name>A0A1W5N040_9CAUD</name>
<evidence type="ECO:0000313" key="3">
    <source>
        <dbReference type="Proteomes" id="UP000223496"/>
    </source>
</evidence>
<feature type="transmembrane region" description="Helical" evidence="1">
    <location>
        <begin position="6"/>
        <end position="24"/>
    </location>
</feature>
<sequence length="101" mass="11512">MKELTIVAAVLIFIIVSMIIVRLYQHGEAFEWFLDHDKAFRKHFAGEFIFTHVSVASGTVTFDFDGKGKSYHVELSLMDAKRVYDATQNGGMRKMLIPLSK</sequence>
<evidence type="ECO:0000256" key="1">
    <source>
        <dbReference type="SAM" id="Phobius"/>
    </source>
</evidence>
<gene>
    <name evidence="2" type="ORF">B_018</name>
</gene>
<keyword evidence="1" id="KW-0812">Transmembrane</keyword>
<dbReference type="Proteomes" id="UP000223496">
    <property type="component" value="Segment"/>
</dbReference>
<proteinExistence type="predicted"/>
<dbReference type="EMBL" id="KX431559">
    <property type="protein sequence ID" value="AOG16144.1"/>
    <property type="molecule type" value="Genomic_DNA"/>
</dbReference>